<gene>
    <name evidence="5" type="primary">Rmi1</name>
    <name evidence="5" type="ORF">Anas_06036</name>
</gene>
<dbReference type="GO" id="GO:0000712">
    <property type="term" value="P:resolution of meiotic recombination intermediates"/>
    <property type="evidence" value="ECO:0007669"/>
    <property type="project" value="TreeGrafter"/>
</dbReference>
<dbReference type="Gene3D" id="2.40.50.770">
    <property type="entry name" value="RecQ-mediated genome instability protein Rmi1, C-terminal domain"/>
    <property type="match status" value="1"/>
</dbReference>
<dbReference type="Pfam" id="PF08585">
    <property type="entry name" value="RMI1_N_C"/>
    <property type="match status" value="1"/>
</dbReference>
<dbReference type="GO" id="GO:0016604">
    <property type="term" value="C:nuclear body"/>
    <property type="evidence" value="ECO:0007669"/>
    <property type="project" value="TreeGrafter"/>
</dbReference>
<dbReference type="Gene3D" id="2.40.50.510">
    <property type="match status" value="1"/>
</dbReference>
<dbReference type="AlphaFoldDB" id="A0A5N5T0X2"/>
<feature type="domain" description="RecQ-mediated genome instability protein 1 C-terminal OB-fold" evidence="4">
    <location>
        <begin position="401"/>
        <end position="538"/>
    </location>
</feature>
<keyword evidence="6" id="KW-1185">Reference proteome</keyword>
<evidence type="ECO:0000313" key="5">
    <source>
        <dbReference type="EMBL" id="KAB7500104.1"/>
    </source>
</evidence>
<comment type="similarity">
    <text evidence="1">Belongs to the RMI1 family.</text>
</comment>
<comment type="caution">
    <text evidence="5">The sequence shown here is derived from an EMBL/GenBank/DDBJ whole genome shotgun (WGS) entry which is preliminary data.</text>
</comment>
<evidence type="ECO:0000313" key="6">
    <source>
        <dbReference type="Proteomes" id="UP000326759"/>
    </source>
</evidence>
<accession>A0A5N5T0X2</accession>
<feature type="domain" description="RecQ mediated genome instability protein 1 OB-fold" evidence="3">
    <location>
        <begin position="5"/>
        <end position="157"/>
    </location>
</feature>
<dbReference type="PANTHER" id="PTHR14790">
    <property type="entry name" value="RECQ-MEDIATED GENOME INSTABILITY PROTEIN 1 RMI1"/>
    <property type="match status" value="1"/>
</dbReference>
<sequence>MELNPLQINHIKDIGLPAYSQLQKLRKDDVENTNVSAEKNFTQCLYPLPFKSQFSKLHKHYDDYNGCLSYTRLSLFKAAWEPKPSRMLLLQLTDGTTVVQGMEYKPINSLSLAMKPGVKILLKGSIETRRGILLLTSSNVTVLGGEVESLLLTNAPENIMRRTLRLEESDSPIPVPENFVPTATQENATQSQYYNTQSSQINSFPNTFHGANKLPQTQSFKNIPSSIATNNQFDDDLDDFIDLETEKAILEAEQKASSMVVAKNQTNPLKRDFSSTSNSVFNTKKPSNGLVNYTAEKNFGNSNSDLQFINDTFDNDMDFDDYDEELLLAAAEVEIIENNPPSSSNSFRQIPLKKTFASGNDKSRQTSLSDFCFKKKEKEKETNIVVNPVDHRKDIKTVLQTKPYQYICYLNLHPKDTIIYTVKGFFTTLLSKIEQNDGKWNLAAKINDGTGSCDVDIDDSVLRDLIEMSVEEFKVQKQLALNNVQLRSTLAQRVIRCQMELIRACCILQLEVSPSLSKPKVTKLIPLLDIHLKQLKERAIL</sequence>
<dbReference type="GO" id="GO:0000724">
    <property type="term" value="P:double-strand break repair via homologous recombination"/>
    <property type="evidence" value="ECO:0007669"/>
    <property type="project" value="TreeGrafter"/>
</dbReference>
<evidence type="ECO:0000256" key="2">
    <source>
        <dbReference type="ARBA" id="ARBA00018987"/>
    </source>
</evidence>
<dbReference type="GO" id="GO:0031422">
    <property type="term" value="C:RecQ family helicase-topoisomerase III complex"/>
    <property type="evidence" value="ECO:0007669"/>
    <property type="project" value="TreeGrafter"/>
</dbReference>
<organism evidence="5 6">
    <name type="scientific">Armadillidium nasatum</name>
    <dbReference type="NCBI Taxonomy" id="96803"/>
    <lineage>
        <taxon>Eukaryota</taxon>
        <taxon>Metazoa</taxon>
        <taxon>Ecdysozoa</taxon>
        <taxon>Arthropoda</taxon>
        <taxon>Crustacea</taxon>
        <taxon>Multicrustacea</taxon>
        <taxon>Malacostraca</taxon>
        <taxon>Eumalacostraca</taxon>
        <taxon>Peracarida</taxon>
        <taxon>Isopoda</taxon>
        <taxon>Oniscidea</taxon>
        <taxon>Crinocheta</taxon>
        <taxon>Armadillidiidae</taxon>
        <taxon>Armadillidium</taxon>
    </lineage>
</organism>
<reference evidence="5 6" key="1">
    <citation type="journal article" date="2019" name="PLoS Biol.">
        <title>Sex chromosomes control vertical transmission of feminizing Wolbachia symbionts in an isopod.</title>
        <authorList>
            <person name="Becking T."/>
            <person name="Chebbi M.A."/>
            <person name="Giraud I."/>
            <person name="Moumen B."/>
            <person name="Laverre T."/>
            <person name="Caubet Y."/>
            <person name="Peccoud J."/>
            <person name="Gilbert C."/>
            <person name="Cordaux R."/>
        </authorList>
    </citation>
    <scope>NUCLEOTIDE SEQUENCE [LARGE SCALE GENOMIC DNA]</scope>
    <source>
        <strain evidence="5">ANa2</strain>
        <tissue evidence="5">Whole body excluding digestive tract and cuticle</tissue>
    </source>
</reference>
<dbReference type="EMBL" id="SEYY01015196">
    <property type="protein sequence ID" value="KAB7500104.1"/>
    <property type="molecule type" value="Genomic_DNA"/>
</dbReference>
<protein>
    <recommendedName>
        <fullName evidence="2">RecQ-mediated genome instability protein 1</fullName>
    </recommendedName>
</protein>
<evidence type="ECO:0000259" key="3">
    <source>
        <dbReference type="Pfam" id="PF08585"/>
    </source>
</evidence>
<dbReference type="InterPro" id="IPR032199">
    <property type="entry name" value="RMI1_C"/>
</dbReference>
<evidence type="ECO:0000256" key="1">
    <source>
        <dbReference type="ARBA" id="ARBA00006395"/>
    </source>
</evidence>
<dbReference type="PANTHER" id="PTHR14790:SF15">
    <property type="entry name" value="RECQ-MEDIATED GENOME INSTABILITY PROTEIN 1"/>
    <property type="match status" value="1"/>
</dbReference>
<evidence type="ECO:0000259" key="4">
    <source>
        <dbReference type="Pfam" id="PF16099"/>
    </source>
</evidence>
<dbReference type="InterPro" id="IPR013894">
    <property type="entry name" value="RMI1_OB"/>
</dbReference>
<dbReference type="Pfam" id="PF16099">
    <property type="entry name" value="RMI1_C"/>
    <property type="match status" value="1"/>
</dbReference>
<proteinExistence type="inferred from homology"/>
<dbReference type="Proteomes" id="UP000326759">
    <property type="component" value="Unassembled WGS sequence"/>
</dbReference>
<dbReference type="OrthoDB" id="341511at2759"/>
<dbReference type="GO" id="GO:0000166">
    <property type="term" value="F:nucleotide binding"/>
    <property type="evidence" value="ECO:0007669"/>
    <property type="project" value="InterPro"/>
</dbReference>
<dbReference type="InterPro" id="IPR042470">
    <property type="entry name" value="RMI1_N_C_sf"/>
</dbReference>
<name>A0A5N5T0X2_9CRUS</name>